<dbReference type="EMBL" id="MN945901">
    <property type="protein sequence ID" value="QIG61608.1"/>
    <property type="molecule type" value="Genomic_DNA"/>
</dbReference>
<keyword evidence="2" id="KW-1185">Reference proteome</keyword>
<reference evidence="1 2" key="1">
    <citation type="submission" date="2020-01" db="EMBL/GenBank/DDBJ databases">
        <authorList>
            <person name="Siegel J."/>
            <person name="Joseph G."/>
            <person name="McLean J."/>
            <person name="Kistle A.K."/>
            <person name="Garlena R.A."/>
            <person name="Russell D.A."/>
            <person name="Pope W.H."/>
            <person name="Jacobs-Sera D."/>
            <person name="Hatfull G.F."/>
        </authorList>
    </citation>
    <scope>NUCLEOTIDE SEQUENCE [LARGE SCALE GENOMIC DNA]</scope>
</reference>
<gene>
    <name evidence="1" type="primary">100</name>
    <name evidence="1" type="ORF">SEA_XIMENITA_100</name>
</gene>
<dbReference type="KEGG" id="vg:60323105"/>
<evidence type="ECO:0000313" key="2">
    <source>
        <dbReference type="Proteomes" id="UP000502112"/>
    </source>
</evidence>
<dbReference type="GeneID" id="60323105"/>
<accession>A0A6G6XSP2</accession>
<name>A0A6G6XSP2_9CAUD</name>
<dbReference type="RefSeq" id="YP_009951667.1">
    <property type="nucleotide sequence ID" value="NC_051603.1"/>
</dbReference>
<sequence length="41" mass="4728">MAQDAARLLDQRTRPGGHSTPGRFRVCIIFRRVPEIESSRF</sequence>
<dbReference type="Proteomes" id="UP000502112">
    <property type="component" value="Segment"/>
</dbReference>
<protein>
    <submittedName>
        <fullName evidence="1">Uncharacterized protein</fullName>
    </submittedName>
</protein>
<proteinExistence type="predicted"/>
<evidence type="ECO:0000313" key="1">
    <source>
        <dbReference type="EMBL" id="QIG61608.1"/>
    </source>
</evidence>
<organism evidence="1 2">
    <name type="scientific">Mycobacterium phage Ximenita</name>
    <dbReference type="NCBI Taxonomy" id="2708633"/>
    <lineage>
        <taxon>Viruses</taxon>
        <taxon>Duplodnaviria</taxon>
        <taxon>Heunggongvirae</taxon>
        <taxon>Uroviricota</taxon>
        <taxon>Caudoviricetes</taxon>
        <taxon>Weiservirinae</taxon>
        <taxon>Unicornvirus</taxon>
        <taxon>Unicornvirus ximenita</taxon>
    </lineage>
</organism>